<protein>
    <submittedName>
        <fullName evidence="1">Isoform 2 of Probable plastid-lipid-associated protein 13, chloroplastic</fullName>
    </submittedName>
</protein>
<organism evidence="1 2">
    <name type="scientific">Solanum tuberosum</name>
    <name type="common">Potato</name>
    <dbReference type="NCBI Taxonomy" id="4113"/>
    <lineage>
        <taxon>Eukaryota</taxon>
        <taxon>Viridiplantae</taxon>
        <taxon>Streptophyta</taxon>
        <taxon>Embryophyta</taxon>
        <taxon>Tracheophyta</taxon>
        <taxon>Spermatophyta</taxon>
        <taxon>Magnoliopsida</taxon>
        <taxon>eudicotyledons</taxon>
        <taxon>Gunneridae</taxon>
        <taxon>Pentapetalae</taxon>
        <taxon>asterids</taxon>
        <taxon>lamiids</taxon>
        <taxon>Solanales</taxon>
        <taxon>Solanaceae</taxon>
        <taxon>Solanoideae</taxon>
        <taxon>Solaneae</taxon>
        <taxon>Solanum</taxon>
    </lineage>
</organism>
<reference evidence="1" key="2">
    <citation type="submission" date="2015-06" db="UniProtKB">
        <authorList>
            <consortium name="EnsemblPlants"/>
        </authorList>
    </citation>
    <scope>IDENTIFICATION</scope>
    <source>
        <strain evidence="1">DM1-3 516 R44</strain>
    </source>
</reference>
<evidence type="ECO:0000313" key="2">
    <source>
        <dbReference type="Proteomes" id="UP000011115"/>
    </source>
</evidence>
<dbReference type="InParanoid" id="M1CPJ4"/>
<dbReference type="Gramene" id="PGSC0003DMT400071979">
    <property type="protein sequence ID" value="PGSC0003DMT400071979"/>
    <property type="gene ID" value="PGSC0003DMG400028004"/>
</dbReference>
<accession>M1CPJ4</accession>
<keyword evidence="2" id="KW-1185">Reference proteome</keyword>
<dbReference type="STRING" id="4113.M1CPJ4"/>
<dbReference type="EnsemblPlants" id="PGSC0003DMT400071979">
    <property type="protein sequence ID" value="PGSC0003DMT400071979"/>
    <property type="gene ID" value="PGSC0003DMG400028004"/>
</dbReference>
<dbReference type="Proteomes" id="UP000011115">
    <property type="component" value="Unassembled WGS sequence"/>
</dbReference>
<reference evidence="2" key="1">
    <citation type="journal article" date="2011" name="Nature">
        <title>Genome sequence and analysis of the tuber crop potato.</title>
        <authorList>
            <consortium name="The Potato Genome Sequencing Consortium"/>
        </authorList>
    </citation>
    <scope>NUCLEOTIDE SEQUENCE [LARGE SCALE GENOMIC DNA]</scope>
    <source>
        <strain evidence="2">cv. DM1-3 516 R44</strain>
    </source>
</reference>
<proteinExistence type="predicted"/>
<name>M1CPJ4_SOLTU</name>
<dbReference type="PaxDb" id="4113-PGSC0003DMT400071979"/>
<dbReference type="HOGENOM" id="CLU_2594476_0_0_1"/>
<evidence type="ECO:0000313" key="1">
    <source>
        <dbReference type="EnsemblPlants" id="PGSC0003DMT400071979"/>
    </source>
</evidence>
<sequence length="81" mass="9364">MQIENKFVLSSKFSVDGPLRMKEEYSEGIFETLKVDEDIVSEQLKCALDHVVKTFQQLLVPLRDIVSRCLKIPLGKHLIYL</sequence>
<dbReference type="AlphaFoldDB" id="M1CPJ4"/>